<feature type="region of interest" description="Disordered" evidence="1">
    <location>
        <begin position="13"/>
        <end position="40"/>
    </location>
</feature>
<reference evidence="3 4" key="1">
    <citation type="submission" date="2020-04" db="EMBL/GenBank/DDBJ databases">
        <title>Genome sequencing of novel species.</title>
        <authorList>
            <person name="Heo J."/>
            <person name="Kim S.-J."/>
            <person name="Kim J.-S."/>
            <person name="Hong S.-B."/>
            <person name="Kwon S.-W."/>
        </authorList>
    </citation>
    <scope>NUCLEOTIDE SEQUENCE [LARGE SCALE GENOMIC DNA]</scope>
    <source>
        <strain evidence="3 4">F39-2</strain>
    </source>
</reference>
<dbReference type="EMBL" id="CP051682">
    <property type="protein sequence ID" value="QJD98349.1"/>
    <property type="molecule type" value="Genomic_DNA"/>
</dbReference>
<accession>A0A7L5E7Q9</accession>
<dbReference type="InterPro" id="IPR005183">
    <property type="entry name" value="DUF305_CopM-like"/>
</dbReference>
<protein>
    <submittedName>
        <fullName evidence="3">DUF305 domain-containing protein</fullName>
    </submittedName>
</protein>
<evidence type="ECO:0000259" key="2">
    <source>
        <dbReference type="Pfam" id="PF03713"/>
    </source>
</evidence>
<evidence type="ECO:0000256" key="1">
    <source>
        <dbReference type="SAM" id="MobiDB-lite"/>
    </source>
</evidence>
<evidence type="ECO:0000313" key="4">
    <source>
        <dbReference type="Proteomes" id="UP000503278"/>
    </source>
</evidence>
<dbReference type="Pfam" id="PF03713">
    <property type="entry name" value="DUF305"/>
    <property type="match status" value="1"/>
</dbReference>
<dbReference type="AlphaFoldDB" id="A0A7L5E7Q9"/>
<name>A0A7L5E7Q9_9SPHI</name>
<proteinExistence type="predicted"/>
<gene>
    <name evidence="3" type="ORF">HH214_08955</name>
</gene>
<dbReference type="Gene3D" id="1.20.1260.10">
    <property type="match status" value="1"/>
</dbReference>
<evidence type="ECO:0000313" key="3">
    <source>
        <dbReference type="EMBL" id="QJD98349.1"/>
    </source>
</evidence>
<dbReference type="InterPro" id="IPR012347">
    <property type="entry name" value="Ferritin-like"/>
</dbReference>
<dbReference type="KEGG" id="mrob:HH214_08955"/>
<feature type="domain" description="DUF305" evidence="2">
    <location>
        <begin position="2"/>
        <end position="109"/>
    </location>
</feature>
<keyword evidence="4" id="KW-1185">Reference proteome</keyword>
<organism evidence="3 4">
    <name type="scientific">Mucilaginibacter robiniae</name>
    <dbReference type="NCBI Taxonomy" id="2728022"/>
    <lineage>
        <taxon>Bacteria</taxon>
        <taxon>Pseudomonadati</taxon>
        <taxon>Bacteroidota</taxon>
        <taxon>Sphingobacteriia</taxon>
        <taxon>Sphingobacteriales</taxon>
        <taxon>Sphingobacteriaceae</taxon>
        <taxon>Mucilaginibacter</taxon>
    </lineage>
</organism>
<dbReference type="Proteomes" id="UP000503278">
    <property type="component" value="Chromosome"/>
</dbReference>
<sequence>MINSQTKEAAELDQLIPTLQSGAKTYDPMQKTSGAGKAMSDGMMSMMKMGKMSMSSMDHEFADMMAKHHKDGIMMSKNILAYCKNPKLRSMAQKGIPEQIKDINEMTNWMKTHQ</sequence>